<dbReference type="PANTHER" id="PTHR43845">
    <property type="entry name" value="BLR5969 PROTEIN"/>
    <property type="match status" value="1"/>
</dbReference>
<organism evidence="1 2">
    <name type="scientific">Labrys wisconsinensis</name>
    <dbReference type="NCBI Taxonomy" id="425677"/>
    <lineage>
        <taxon>Bacteria</taxon>
        <taxon>Pseudomonadati</taxon>
        <taxon>Pseudomonadota</taxon>
        <taxon>Alphaproteobacteria</taxon>
        <taxon>Hyphomicrobiales</taxon>
        <taxon>Xanthobacteraceae</taxon>
        <taxon>Labrys</taxon>
    </lineage>
</organism>
<protein>
    <submittedName>
        <fullName evidence="1">Phenylacetate-CoA ligase</fullName>
        <ecNumber evidence="1">6.2.1.30</ecNumber>
    </submittedName>
</protein>
<comment type="caution">
    <text evidence="1">The sequence shown here is derived from an EMBL/GenBank/DDBJ whole genome shotgun (WGS) entry which is preliminary data.</text>
</comment>
<keyword evidence="2" id="KW-1185">Reference proteome</keyword>
<evidence type="ECO:0000313" key="2">
    <source>
        <dbReference type="Proteomes" id="UP001242480"/>
    </source>
</evidence>
<dbReference type="Proteomes" id="UP001242480">
    <property type="component" value="Unassembled WGS sequence"/>
</dbReference>
<dbReference type="GO" id="GO:0047475">
    <property type="term" value="F:phenylacetate-CoA ligase activity"/>
    <property type="evidence" value="ECO:0007669"/>
    <property type="project" value="UniProtKB-EC"/>
</dbReference>
<gene>
    <name evidence="1" type="ORF">QO011_008043</name>
</gene>
<dbReference type="EC" id="6.2.1.30" evidence="1"/>
<name>A0ABU0JL24_9HYPH</name>
<accession>A0ABU0JL24</accession>
<evidence type="ECO:0000313" key="1">
    <source>
        <dbReference type="EMBL" id="MDQ0475001.1"/>
    </source>
</evidence>
<dbReference type="SUPFAM" id="SSF56801">
    <property type="entry name" value="Acetyl-CoA synthetase-like"/>
    <property type="match status" value="1"/>
</dbReference>
<dbReference type="PANTHER" id="PTHR43845:SF1">
    <property type="entry name" value="BLR5969 PROTEIN"/>
    <property type="match status" value="1"/>
</dbReference>
<reference evidence="1 2" key="1">
    <citation type="submission" date="2023-07" db="EMBL/GenBank/DDBJ databases">
        <title>Genomic Encyclopedia of Type Strains, Phase IV (KMG-IV): sequencing the most valuable type-strain genomes for metagenomic binning, comparative biology and taxonomic classification.</title>
        <authorList>
            <person name="Goeker M."/>
        </authorList>
    </citation>
    <scope>NUCLEOTIDE SEQUENCE [LARGE SCALE GENOMIC DNA]</scope>
    <source>
        <strain evidence="1 2">DSM 19619</strain>
    </source>
</reference>
<dbReference type="EMBL" id="JAUSVX010000028">
    <property type="protein sequence ID" value="MDQ0475001.1"/>
    <property type="molecule type" value="Genomic_DNA"/>
</dbReference>
<dbReference type="RefSeq" id="WP_307285573.1">
    <property type="nucleotide sequence ID" value="NZ_JAUSVX010000028.1"/>
</dbReference>
<keyword evidence="1" id="KW-0436">Ligase</keyword>
<proteinExistence type="predicted"/>
<sequence length="518" mass="58907">MRLIKSTVRPFFLFLVAVVNGVERAFASSRHAYRILLVPGFERIRWGLGAWRAWANFYHAYRRVPAYRHYIDGLGGRPEIRLDHVTKPDLTSIPEMDKESYIKKYPQEERLLGGKLPSAGVMVDESSGSSGTPTSWVRGRTERQITKQMMQMTFLRITGEAETLFVLNAFALGAWATGMNVAISLTDTTILKSTGPNLDKIIATIHEFGPRFRYVVMGYPPFLKTLADDPRLDWSRFKVDGAFGGEGISESLRDYLLKKFQRVIGSYGASDLEVNMALESELTIKLRRALLADERLRQAIIRTEYGVTPMVFQYNPLAYYLEENTRGELVATISRPYNISPKIRYNIHDRGHVLRFGELRRILRELGLEDVLKTSGRVLDLPLLFIYGRSDMSIEYYGAKVTPDSLREILFGLDVLAPVLSTFRLISYEDQAHNKRMEVAVELAAEASLPLPLDELQDKVFTRLAAMNGDFLNAWKRTATPENMPALRVHAFNTGPFEGGQRRLKNEYVASKIKYDSL</sequence>
<dbReference type="InterPro" id="IPR042099">
    <property type="entry name" value="ANL_N_sf"/>
</dbReference>
<dbReference type="Gene3D" id="3.40.50.12780">
    <property type="entry name" value="N-terminal domain of ligase-like"/>
    <property type="match status" value="1"/>
</dbReference>